<accession>A0A6J7MPR1</accession>
<name>A0A6J7MPR1_9ZZZZ</name>
<sequence>MPHRKWPFGKAEIAVTTTKNAPIAVTMLGVNPILRAKRQAGVINLVTGALNGMRNIVPIVG</sequence>
<reference evidence="1" key="1">
    <citation type="submission" date="2020-05" db="EMBL/GenBank/DDBJ databases">
        <authorList>
            <person name="Chiriac C."/>
            <person name="Salcher M."/>
            <person name="Ghai R."/>
            <person name="Kavagutti S V."/>
        </authorList>
    </citation>
    <scope>NUCLEOTIDE SEQUENCE</scope>
</reference>
<organism evidence="1">
    <name type="scientific">freshwater metagenome</name>
    <dbReference type="NCBI Taxonomy" id="449393"/>
    <lineage>
        <taxon>unclassified sequences</taxon>
        <taxon>metagenomes</taxon>
        <taxon>ecological metagenomes</taxon>
    </lineage>
</organism>
<proteinExistence type="predicted"/>
<dbReference type="AlphaFoldDB" id="A0A6J7MPR1"/>
<dbReference type="EMBL" id="CAFBOI010000112">
    <property type="protein sequence ID" value="CAB4982726.1"/>
    <property type="molecule type" value="Genomic_DNA"/>
</dbReference>
<gene>
    <name evidence="1" type="ORF">UFOPK3948_00832</name>
</gene>
<protein>
    <submittedName>
        <fullName evidence="1">Unannotated protein</fullName>
    </submittedName>
</protein>
<evidence type="ECO:0000313" key="1">
    <source>
        <dbReference type="EMBL" id="CAB4982726.1"/>
    </source>
</evidence>